<gene>
    <name evidence="2" type="ORF">C5Y83_01280</name>
</gene>
<evidence type="ECO:0000256" key="1">
    <source>
        <dbReference type="ARBA" id="ARBA00023239"/>
    </source>
</evidence>
<dbReference type="InterPro" id="IPR013785">
    <property type="entry name" value="Aldolase_TIM"/>
</dbReference>
<reference evidence="2 3" key="1">
    <citation type="submission" date="2018-02" db="EMBL/GenBank/DDBJ databases">
        <title>Comparative genomes isolates from brazilian mangrove.</title>
        <authorList>
            <person name="Araujo J.E."/>
            <person name="Taketani R.G."/>
            <person name="Silva M.C.P."/>
            <person name="Loureco M.V."/>
            <person name="Andreote F.D."/>
        </authorList>
    </citation>
    <scope>NUCLEOTIDE SEQUENCE [LARGE SCALE GENOMIC DNA]</scope>
    <source>
        <strain evidence="2 3">Hex-1 MGV</strain>
    </source>
</reference>
<dbReference type="Proteomes" id="UP000238322">
    <property type="component" value="Unassembled WGS sequence"/>
</dbReference>
<protein>
    <submittedName>
        <fullName evidence="2">Dihydrodipicolinate synthase family protein</fullName>
    </submittedName>
</protein>
<dbReference type="SUPFAM" id="SSF51569">
    <property type="entry name" value="Aldolase"/>
    <property type="match status" value="1"/>
</dbReference>
<dbReference type="PANTHER" id="PTHR12128">
    <property type="entry name" value="DIHYDRODIPICOLINATE SYNTHASE"/>
    <property type="match status" value="1"/>
</dbReference>
<dbReference type="OrthoDB" id="9770698at2"/>
<proteinExistence type="predicted"/>
<dbReference type="Gene3D" id="3.20.20.70">
    <property type="entry name" value="Aldolase class I"/>
    <property type="match status" value="1"/>
</dbReference>
<dbReference type="InterPro" id="IPR002220">
    <property type="entry name" value="DapA-like"/>
</dbReference>
<evidence type="ECO:0000313" key="2">
    <source>
        <dbReference type="EMBL" id="PQO40651.1"/>
    </source>
</evidence>
<organism evidence="2 3">
    <name type="scientific">Blastopirellula marina</name>
    <dbReference type="NCBI Taxonomy" id="124"/>
    <lineage>
        <taxon>Bacteria</taxon>
        <taxon>Pseudomonadati</taxon>
        <taxon>Planctomycetota</taxon>
        <taxon>Planctomycetia</taxon>
        <taxon>Pirellulales</taxon>
        <taxon>Pirellulaceae</taxon>
        <taxon>Blastopirellula</taxon>
    </lineage>
</organism>
<dbReference type="SMART" id="SM01130">
    <property type="entry name" value="DHDPS"/>
    <property type="match status" value="1"/>
</dbReference>
<accession>A0A2S8G8P6</accession>
<name>A0A2S8G8P6_9BACT</name>
<keyword evidence="1" id="KW-0456">Lyase</keyword>
<dbReference type="GO" id="GO:0008840">
    <property type="term" value="F:4-hydroxy-tetrahydrodipicolinate synthase activity"/>
    <property type="evidence" value="ECO:0007669"/>
    <property type="project" value="TreeGrafter"/>
</dbReference>
<dbReference type="PANTHER" id="PTHR12128:SF51">
    <property type="entry name" value="BLL4205 PROTEIN"/>
    <property type="match status" value="1"/>
</dbReference>
<comment type="caution">
    <text evidence="2">The sequence shown here is derived from an EMBL/GenBank/DDBJ whole genome shotgun (WGS) entry which is preliminary data.</text>
</comment>
<evidence type="ECO:0000313" key="3">
    <source>
        <dbReference type="Proteomes" id="UP000238322"/>
    </source>
</evidence>
<sequence>MPPTWVTDRLRAGIAIPAHPLALTINRKLDERRQRALTRYYHAAGAGGLAVGVHTSQFEIRQPKHGLFQPMLELAALTTKEQDERASRQTVLIAGICGETAQAVTEARLARDIGYHVGMISLGALPNASDEELIAHCSAVASVLPVFGFYMQTAVGGRVLSQEFWRRLAELPNLIGIKMAPFNRYQTLDVLRGVANSGRAEEIALYTGNDDNILVDLLTPFEIAGDSQTINLRIVGGLLGHWACWTLKAVQQLQLCQRAWKERKMPSSLLTIAGQVTECNAALFDVRHRFRGCIAGIHYVLQQQGLLENLICLDPAEKLSPGQQEEIDRVRAAYPHLVDDDFVAEHLDEWMS</sequence>
<dbReference type="AlphaFoldDB" id="A0A2S8G8P6"/>
<dbReference type="EMBL" id="PUHY01000001">
    <property type="protein sequence ID" value="PQO40651.1"/>
    <property type="molecule type" value="Genomic_DNA"/>
</dbReference>
<dbReference type="Pfam" id="PF00701">
    <property type="entry name" value="DHDPS"/>
    <property type="match status" value="1"/>
</dbReference>